<feature type="compositionally biased region" description="Polar residues" evidence="2">
    <location>
        <begin position="1324"/>
        <end position="1335"/>
    </location>
</feature>
<evidence type="ECO:0000313" key="4">
    <source>
        <dbReference type="Proteomes" id="UP000266841"/>
    </source>
</evidence>
<feature type="compositionally biased region" description="Polar residues" evidence="2">
    <location>
        <begin position="63"/>
        <end position="83"/>
    </location>
</feature>
<organism evidence="3 4">
    <name type="scientific">Thalassiosira oceanica</name>
    <name type="common">Marine diatom</name>
    <dbReference type="NCBI Taxonomy" id="159749"/>
    <lineage>
        <taxon>Eukaryota</taxon>
        <taxon>Sar</taxon>
        <taxon>Stramenopiles</taxon>
        <taxon>Ochrophyta</taxon>
        <taxon>Bacillariophyta</taxon>
        <taxon>Coscinodiscophyceae</taxon>
        <taxon>Thalassiosirophycidae</taxon>
        <taxon>Thalassiosirales</taxon>
        <taxon>Thalassiosiraceae</taxon>
        <taxon>Thalassiosira</taxon>
    </lineage>
</organism>
<keyword evidence="1" id="KW-0175">Coiled coil</keyword>
<evidence type="ECO:0000256" key="2">
    <source>
        <dbReference type="SAM" id="MobiDB-lite"/>
    </source>
</evidence>
<feature type="compositionally biased region" description="Acidic residues" evidence="2">
    <location>
        <begin position="321"/>
        <end position="341"/>
    </location>
</feature>
<feature type="compositionally biased region" description="Low complexity" evidence="2">
    <location>
        <begin position="169"/>
        <end position="181"/>
    </location>
</feature>
<feature type="coiled-coil region" evidence="1">
    <location>
        <begin position="406"/>
        <end position="433"/>
    </location>
</feature>
<feature type="compositionally biased region" description="Polar residues" evidence="2">
    <location>
        <begin position="93"/>
        <end position="112"/>
    </location>
</feature>
<name>K0QZL9_THAOC</name>
<sequence length="1512" mass="169824">MGLFNKLIPGSSNSGNSQKQRDWIPTAIEFTTSEVDSNSQQSGSLSGFGNGLGSHDMLGHGMNSRSVGQQPPASSGFRTQSSEMVGRGVNTRAMHQQDQGLPPQQSIQNQHRPNPFDDSDDNAKQQRPNPFDDSDDNLNSDGRGEPNSKPTSNPFDLDYGSDDDENDLPPQQQPSRPQTQRNNTNPFMVDSPTPQNRNQSQVHNQQQQQQQHQQQYNGPPAESGGFKNFDDSMKAMEEKLSTIDDSKFMDFVDDNSSNTPLSGIEEGSEQNGSDMGGKKTKKKGLKRFFGSKRSKSSNVGNQSRGVDQQRRIHRPAVDSDSGSDEDESYISGEFDEEFDNEDGFRSPHPSHRNMTSNPTTQHSSFPSVGANGNNIADAPIGVPNARGGAMTSRQLEDELYLYKLETLNLTDACRELAEQLDEVESKLESVQAQATFRIHALEAELQDGHVGMKSLVKMTSTEMDGRLEALRALGKTATIQAAKLKERDSELILLDQRLRKTRRDIKSLKRENEKVKNEKKYLKNRLMELDEIKVGLEKDLQTLAMENTSSAMNAEEREKFENIKKKLNDTLEQVGYMKSQLEMKDNELEELRISVGKRDAEVENLRNDLESKELDIGRVENQLEKVRKELLEAASAAKTAEDARVESEQRATETRTELGETVALLDEVTAKLALLESQEAELKRQLDEAKSKAVDDSDEEDKAARISELQDQINVLQSEKDAAISAVDSAQETCAVAVTEKQLEIDTLNRDVEVHREQMELAQTMLEEKEMLVNELRDQLTELVKDEELRIAAMKEDLATKTREVSNVTAELDERAKDVHSLEEKLEKTRKEFMEFRAEAEQRIADGKSITSYDDDDTVMSSVGEMQSTMAVSSATHTAYMTELAEKETQIERLERELGTNKRSLGAMRIEMEEKDRTAERLKTELERLKSEKGERVEELETQLEERQKLVDSLRKEAEDEKESMAEMSQKLRSTHASLDKLREAVELAEQSKQEAELTLKSSKDAEQAAKHEHEKLKSQIDLLQKAKERVDIELTSAREEADKEKKSSTQAAATLAATNAARQAENEMKIEKMEKEIDFKKREIDAIKSELKEKTDTSKRLQSELSDAKEDLIRYKESVEIEHEKKTNEEQEKVELEAMQRVADRDYFDEDDAMSKSSGLTQSTTDFNKSSRGGLFGLFGRSTQDVDPEGENVDWQAVARQKDSRIDQLEKTLAENALSISNLKSELGQASNKFKEDESQRRLLIQRLENENQAYSIKVEVLESEFDEIRKRKEAVSIAKGKSSNSSFCDDGSVASSVHSTATGHSESTGTVGSSVGSTASSRMTGVSSITGASRLTPLERDNRKLKKQKKVYETRIASLQTQLSEIQQIVPELMSKSKAQIQKLETVIQTQREEAAEKEKKLEDEVLHLREQNAELQAATRSRLQSSNVEQQEEIDQLRMRLEAREATIKKLEMIGASGKGFRRKGKMLRKKKSRKASEPTNGDEVSVLSGGSYGQSVASYSVMGDSVFN</sequence>
<evidence type="ECO:0000256" key="1">
    <source>
        <dbReference type="SAM" id="Coils"/>
    </source>
</evidence>
<feature type="region of interest" description="Disordered" evidence="2">
    <location>
        <begin position="926"/>
        <end position="1022"/>
    </location>
</feature>
<dbReference type="EMBL" id="AGNL01050717">
    <property type="protein sequence ID" value="EJK43724.1"/>
    <property type="molecule type" value="Genomic_DNA"/>
</dbReference>
<feature type="compositionally biased region" description="Low complexity" evidence="2">
    <location>
        <begin position="1050"/>
        <end position="1064"/>
    </location>
</feature>
<evidence type="ECO:0000313" key="3">
    <source>
        <dbReference type="EMBL" id="EJK43724.1"/>
    </source>
</evidence>
<feature type="compositionally biased region" description="Basic residues" evidence="2">
    <location>
        <begin position="278"/>
        <end position="295"/>
    </location>
</feature>
<proteinExistence type="predicted"/>
<reference evidence="3 4" key="1">
    <citation type="journal article" date="2012" name="Genome Biol.">
        <title>Genome and low-iron response of an oceanic diatom adapted to chronic iron limitation.</title>
        <authorList>
            <person name="Lommer M."/>
            <person name="Specht M."/>
            <person name="Roy A.S."/>
            <person name="Kraemer L."/>
            <person name="Andreson R."/>
            <person name="Gutowska M.A."/>
            <person name="Wolf J."/>
            <person name="Bergner S.V."/>
            <person name="Schilhabel M.B."/>
            <person name="Klostermeier U.C."/>
            <person name="Beiko R.G."/>
            <person name="Rosenstiel P."/>
            <person name="Hippler M."/>
            <person name="Laroche J."/>
        </authorList>
    </citation>
    <scope>NUCLEOTIDE SEQUENCE [LARGE SCALE GENOMIC DNA]</scope>
    <source>
        <strain evidence="3 4">CCMP1005</strain>
    </source>
</reference>
<feature type="region of interest" description="Disordered" evidence="2">
    <location>
        <begin position="1037"/>
        <end position="1069"/>
    </location>
</feature>
<keyword evidence="4" id="KW-1185">Reference proteome</keyword>
<feature type="compositionally biased region" description="Low complexity" evidence="2">
    <location>
        <begin position="1304"/>
        <end position="1323"/>
    </location>
</feature>
<feature type="compositionally biased region" description="Basic residues" evidence="2">
    <location>
        <begin position="1463"/>
        <end position="1477"/>
    </location>
</feature>
<dbReference type="OrthoDB" id="2019451at2759"/>
<dbReference type="OMA" id="RTEWERD"/>
<feature type="region of interest" description="Disordered" evidence="2">
    <location>
        <begin position="1463"/>
        <end position="1499"/>
    </location>
</feature>
<feature type="compositionally biased region" description="Polar residues" evidence="2">
    <location>
        <begin position="1283"/>
        <end position="1303"/>
    </location>
</feature>
<feature type="region of interest" description="Disordered" evidence="2">
    <location>
        <begin position="1282"/>
        <end position="1351"/>
    </location>
</feature>
<protein>
    <submittedName>
        <fullName evidence="3">Uncharacterized protein</fullName>
    </submittedName>
</protein>
<feature type="region of interest" description="Disordered" evidence="2">
    <location>
        <begin position="1"/>
        <end position="372"/>
    </location>
</feature>
<dbReference type="PANTHER" id="PTHR18937">
    <property type="entry name" value="STRUCTURAL MAINTENANCE OF CHROMOSOMES SMC FAMILY MEMBER"/>
    <property type="match status" value="1"/>
</dbReference>
<feature type="coiled-coil region" evidence="1">
    <location>
        <begin position="1207"/>
        <end position="1273"/>
    </location>
</feature>
<comment type="caution">
    <text evidence="3">The sequence shown here is derived from an EMBL/GenBank/DDBJ whole genome shotgun (WGS) entry which is preliminary data.</text>
</comment>
<feature type="compositionally biased region" description="Basic and acidic residues" evidence="2">
    <location>
        <begin position="926"/>
        <end position="965"/>
    </location>
</feature>
<feature type="coiled-coil region" evidence="1">
    <location>
        <begin position="491"/>
        <end position="573"/>
    </location>
</feature>
<feature type="compositionally biased region" description="Basic and acidic residues" evidence="2">
    <location>
        <begin position="1037"/>
        <end position="1048"/>
    </location>
</feature>
<feature type="compositionally biased region" description="Basic and acidic residues" evidence="2">
    <location>
        <begin position="978"/>
        <end position="1022"/>
    </location>
</feature>
<feature type="compositionally biased region" description="Basic and acidic residues" evidence="2">
    <location>
        <begin position="228"/>
        <end position="250"/>
    </location>
</feature>
<feature type="region of interest" description="Disordered" evidence="2">
    <location>
        <begin position="636"/>
        <end position="658"/>
    </location>
</feature>
<dbReference type="eggNOG" id="ENOG502T6N1">
    <property type="taxonomic scope" value="Eukaryota"/>
</dbReference>
<feature type="compositionally biased region" description="Polar residues" evidence="2">
    <location>
        <begin position="352"/>
        <end position="372"/>
    </location>
</feature>
<gene>
    <name evidence="3" type="ORF">THAOC_37791</name>
</gene>
<feature type="compositionally biased region" description="Basic and acidic residues" evidence="2">
    <location>
        <begin position="639"/>
        <end position="658"/>
    </location>
</feature>
<dbReference type="Proteomes" id="UP000266841">
    <property type="component" value="Unassembled WGS sequence"/>
</dbReference>
<feature type="compositionally biased region" description="Low complexity" evidence="2">
    <location>
        <begin position="195"/>
        <end position="215"/>
    </location>
</feature>
<accession>K0QZL9</accession>